<dbReference type="OrthoDB" id="3250628at2759"/>
<name>A0A8H7LPN2_9AGAM</name>
<feature type="compositionally biased region" description="Low complexity" evidence="1">
    <location>
        <begin position="735"/>
        <end position="796"/>
    </location>
</feature>
<feature type="compositionally biased region" description="Basic residues" evidence="1">
    <location>
        <begin position="203"/>
        <end position="213"/>
    </location>
</feature>
<feature type="compositionally biased region" description="Polar residues" evidence="1">
    <location>
        <begin position="610"/>
        <end position="626"/>
    </location>
</feature>
<sequence>MVCALRSSGSDWPGGHIQVVGSFSVPSRPPSQKSQLEKVTAYTQVSLVVTAPPTAMDGSSMPQATTPDGHSHPSQPYDPNVGSAGTSGVPHQVSPDPDHSMDWQDVSFASTEADEIIPEDEDEAAYKRRKARERQRRKRMRDRAAGIGRNGQPAAPRRYPGTDVTHFDGSNPFSDPPPDPAALAAMSPEEIRKEKTRRAARERQRKHRAVVRARRAEEETGTEPQSSASGGASGGAPGSAPTVPESTLPVNPPEPTAEPHIEQDVNSSESHPVPYEQPPAFYYPPPAIWSSNPFPHGQFFHTHAHHPGPFVQNGQMMPPHMIPMLAPQQQPPQTMNPMQMQVSPAPPSPRPTGTPAPAPTPSPAPAPPPEPSPTSASAPQPSGGPPPVGNVVPGFPPPTSAPAPAPATTLTPIPPATPVALPAAPTPTAQTTAVPPAPSLGLPMSAMMPMGGPTLTQPPPSHTSGQAFAMIVSLALNTNEAQLLRAHIMHQLRLTVMDMTELEGVIARAFDAWDRERGGDSSNSQLQQAMHIPGSLPSMFRHMPPTQPQQAVAQSVPAPSQTLVSQAQAQAQPPTQPPAQSAPQPQQPPESTMSQQSPTQARVHPPPTTPQNQPRAPRTSTVTSRRTLGVGQPQMQTTTHTQSQPVGTLNVPRPIAGRSVSVSGPSARSMGLNSAQAIVAASNEQAQRTVSQPQRHPHIPPPAHGMRAASSSVTMTIAGQKRPAPNQAGSSQTRPAPAHPIHSAPAPPGQTRSTTQPSPQIQTRPQPQQQQHSRPGSQPQTPILGPSTGGSASKSGSGNGGNLTMPVLGHGPSTLA</sequence>
<gene>
    <name evidence="2" type="ORF">RHS03_09953</name>
</gene>
<feature type="region of interest" description="Disordered" evidence="1">
    <location>
        <begin position="324"/>
        <end position="439"/>
    </location>
</feature>
<organism evidence="2 3">
    <name type="scientific">Rhizoctonia solani</name>
    <dbReference type="NCBI Taxonomy" id="456999"/>
    <lineage>
        <taxon>Eukaryota</taxon>
        <taxon>Fungi</taxon>
        <taxon>Dikarya</taxon>
        <taxon>Basidiomycota</taxon>
        <taxon>Agaricomycotina</taxon>
        <taxon>Agaricomycetes</taxon>
        <taxon>Cantharellales</taxon>
        <taxon>Ceratobasidiaceae</taxon>
        <taxon>Rhizoctonia</taxon>
    </lineage>
</organism>
<feature type="compositionally biased region" description="Basic and acidic residues" evidence="1">
    <location>
        <begin position="189"/>
        <end position="202"/>
    </location>
</feature>
<feature type="compositionally biased region" description="Polar residues" evidence="1">
    <location>
        <begin position="590"/>
        <end position="600"/>
    </location>
</feature>
<evidence type="ECO:0000256" key="1">
    <source>
        <dbReference type="SAM" id="MobiDB-lite"/>
    </source>
</evidence>
<feature type="compositionally biased region" description="Pro residues" evidence="1">
    <location>
        <begin position="344"/>
        <end position="372"/>
    </location>
</feature>
<feature type="compositionally biased region" description="Acidic residues" evidence="1">
    <location>
        <begin position="112"/>
        <end position="123"/>
    </location>
</feature>
<evidence type="ECO:0000313" key="3">
    <source>
        <dbReference type="Proteomes" id="UP000602905"/>
    </source>
</evidence>
<feature type="region of interest" description="Disordered" evidence="1">
    <location>
        <begin position="682"/>
        <end position="816"/>
    </location>
</feature>
<reference evidence="2" key="1">
    <citation type="submission" date="2020-09" db="EMBL/GenBank/DDBJ databases">
        <title>Comparative genome analyses of four rice-infecting Rhizoctonia solani isolates reveal extensive enrichment of homogalacturonan modification genes.</title>
        <authorList>
            <person name="Lee D.-Y."/>
            <person name="Jeon J."/>
            <person name="Kim K.-T."/>
            <person name="Cheong K."/>
            <person name="Song H."/>
            <person name="Choi G."/>
            <person name="Ko J."/>
            <person name="Opiyo S.O."/>
            <person name="Zuo S."/>
            <person name="Madhav S."/>
            <person name="Lee Y.-H."/>
            <person name="Wang G.-L."/>
        </authorList>
    </citation>
    <scope>NUCLEOTIDE SEQUENCE</scope>
    <source>
        <strain evidence="2">AG1-IA WGL</strain>
    </source>
</reference>
<accession>A0A8H7LPN2</accession>
<feature type="compositionally biased region" description="Polar residues" evidence="1">
    <location>
        <begin position="633"/>
        <end position="647"/>
    </location>
</feature>
<feature type="compositionally biased region" description="Pro residues" evidence="1">
    <location>
        <begin position="382"/>
        <end position="405"/>
    </location>
</feature>
<comment type="caution">
    <text evidence="2">The sequence shown here is derived from an EMBL/GenBank/DDBJ whole genome shotgun (WGS) entry which is preliminary data.</text>
</comment>
<feature type="region of interest" description="Disordered" evidence="1">
    <location>
        <begin position="535"/>
        <end position="654"/>
    </location>
</feature>
<feature type="region of interest" description="Disordered" evidence="1">
    <location>
        <begin position="52"/>
        <end position="279"/>
    </location>
</feature>
<dbReference type="Proteomes" id="UP000602905">
    <property type="component" value="Unassembled WGS sequence"/>
</dbReference>
<feature type="compositionally biased region" description="Low complexity" evidence="1">
    <location>
        <begin position="327"/>
        <end position="343"/>
    </location>
</feature>
<evidence type="ECO:0000313" key="2">
    <source>
        <dbReference type="EMBL" id="KAF8687574.1"/>
    </source>
</evidence>
<dbReference type="EMBL" id="JACYCD010000705">
    <property type="protein sequence ID" value="KAF8687574.1"/>
    <property type="molecule type" value="Genomic_DNA"/>
</dbReference>
<feature type="non-terminal residue" evidence="2">
    <location>
        <position position="1"/>
    </location>
</feature>
<feature type="compositionally biased region" description="Polar residues" evidence="1">
    <location>
        <begin position="682"/>
        <end position="694"/>
    </location>
</feature>
<feature type="compositionally biased region" description="Low complexity" evidence="1">
    <location>
        <begin position="548"/>
        <end position="584"/>
    </location>
</feature>
<proteinExistence type="predicted"/>
<feature type="compositionally biased region" description="Low complexity" evidence="1">
    <location>
        <begin position="418"/>
        <end position="434"/>
    </location>
</feature>
<feature type="compositionally biased region" description="Basic residues" evidence="1">
    <location>
        <begin position="127"/>
        <end position="141"/>
    </location>
</feature>
<dbReference type="AlphaFoldDB" id="A0A8H7LPN2"/>
<feature type="compositionally biased region" description="Polar residues" evidence="1">
    <location>
        <begin position="60"/>
        <end position="74"/>
    </location>
</feature>
<protein>
    <submittedName>
        <fullName evidence="2">Uncharacterized protein</fullName>
    </submittedName>
</protein>